<reference evidence="2 3" key="1">
    <citation type="submission" date="2019-03" db="EMBL/GenBank/DDBJ databases">
        <title>First draft genome of Liparis tanakae, snailfish: a comprehensive survey of snailfish specific genes.</title>
        <authorList>
            <person name="Kim W."/>
            <person name="Song I."/>
            <person name="Jeong J.-H."/>
            <person name="Kim D."/>
            <person name="Kim S."/>
            <person name="Ryu S."/>
            <person name="Song J.Y."/>
            <person name="Lee S.K."/>
        </authorList>
    </citation>
    <scope>NUCLEOTIDE SEQUENCE [LARGE SCALE GENOMIC DNA]</scope>
    <source>
        <tissue evidence="2">Muscle</tissue>
    </source>
</reference>
<evidence type="ECO:0000256" key="1">
    <source>
        <dbReference type="SAM" id="MobiDB-lite"/>
    </source>
</evidence>
<evidence type="ECO:0000313" key="2">
    <source>
        <dbReference type="EMBL" id="TNN48610.1"/>
    </source>
</evidence>
<evidence type="ECO:0000313" key="3">
    <source>
        <dbReference type="Proteomes" id="UP000314294"/>
    </source>
</evidence>
<dbReference type="AlphaFoldDB" id="A0A4Z2G638"/>
<organism evidence="2 3">
    <name type="scientific">Liparis tanakae</name>
    <name type="common">Tanaka's snailfish</name>
    <dbReference type="NCBI Taxonomy" id="230148"/>
    <lineage>
        <taxon>Eukaryota</taxon>
        <taxon>Metazoa</taxon>
        <taxon>Chordata</taxon>
        <taxon>Craniata</taxon>
        <taxon>Vertebrata</taxon>
        <taxon>Euteleostomi</taxon>
        <taxon>Actinopterygii</taxon>
        <taxon>Neopterygii</taxon>
        <taxon>Teleostei</taxon>
        <taxon>Neoteleostei</taxon>
        <taxon>Acanthomorphata</taxon>
        <taxon>Eupercaria</taxon>
        <taxon>Perciformes</taxon>
        <taxon>Cottioidei</taxon>
        <taxon>Cottales</taxon>
        <taxon>Liparidae</taxon>
        <taxon>Liparis</taxon>
    </lineage>
</organism>
<dbReference type="EMBL" id="SRLO01000689">
    <property type="protein sequence ID" value="TNN48610.1"/>
    <property type="molecule type" value="Genomic_DNA"/>
</dbReference>
<feature type="region of interest" description="Disordered" evidence="1">
    <location>
        <begin position="18"/>
        <end position="37"/>
    </location>
</feature>
<comment type="caution">
    <text evidence="2">The sequence shown here is derived from an EMBL/GenBank/DDBJ whole genome shotgun (WGS) entry which is preliminary data.</text>
</comment>
<proteinExistence type="predicted"/>
<dbReference type="Proteomes" id="UP000314294">
    <property type="component" value="Unassembled WGS sequence"/>
</dbReference>
<protein>
    <submittedName>
        <fullName evidence="2">Uncharacterized protein</fullName>
    </submittedName>
</protein>
<name>A0A4Z2G638_9TELE</name>
<keyword evidence="3" id="KW-1185">Reference proteome</keyword>
<accession>A0A4Z2G638</accession>
<sequence>MGNRKKGELHFGRCLQSKASVSSRSAEPQPINTSDLQQSPSHFWLQKLVPWYRGLMLLLVVHQAPCRDHKTLG</sequence>
<gene>
    <name evidence="2" type="ORF">EYF80_041197</name>
</gene>